<feature type="domain" description="CusB-like beta-barrel" evidence="9">
    <location>
        <begin position="289"/>
        <end position="364"/>
    </location>
</feature>
<proteinExistence type="inferred from homology"/>
<dbReference type="SUPFAM" id="SSF111369">
    <property type="entry name" value="HlyD-like secretion proteins"/>
    <property type="match status" value="1"/>
</dbReference>
<feature type="domain" description="DUF3347" evidence="5">
    <location>
        <begin position="827"/>
        <end position="912"/>
    </location>
</feature>
<evidence type="ECO:0000256" key="2">
    <source>
        <dbReference type="ARBA" id="ARBA00022448"/>
    </source>
</evidence>
<dbReference type="PANTHER" id="PTHR30097">
    <property type="entry name" value="CATION EFFLUX SYSTEM PROTEIN CUSB"/>
    <property type="match status" value="1"/>
</dbReference>
<dbReference type="Pfam" id="PF25869">
    <property type="entry name" value="3HB_CusB"/>
    <property type="match status" value="1"/>
</dbReference>
<dbReference type="PANTHER" id="PTHR30097:SF4">
    <property type="entry name" value="SLR6042 PROTEIN"/>
    <property type="match status" value="1"/>
</dbReference>
<organism evidence="11 12">
    <name type="scientific">Tautonia sociabilis</name>
    <dbReference type="NCBI Taxonomy" id="2080755"/>
    <lineage>
        <taxon>Bacteria</taxon>
        <taxon>Pseudomonadati</taxon>
        <taxon>Planctomycetota</taxon>
        <taxon>Planctomycetia</taxon>
        <taxon>Isosphaerales</taxon>
        <taxon>Isosphaeraceae</taxon>
        <taxon>Tautonia</taxon>
    </lineage>
</organism>
<accession>A0A432MFH0</accession>
<dbReference type="GO" id="GO:0046872">
    <property type="term" value="F:metal ion binding"/>
    <property type="evidence" value="ECO:0007669"/>
    <property type="project" value="InterPro"/>
</dbReference>
<feature type="transmembrane region" description="Helical" evidence="4">
    <location>
        <begin position="27"/>
        <end position="47"/>
    </location>
</feature>
<feature type="region of interest" description="Disordered" evidence="3">
    <location>
        <begin position="498"/>
        <end position="538"/>
    </location>
</feature>
<feature type="domain" description="CusB-like barrel-sandwich hybrid" evidence="8">
    <location>
        <begin position="159"/>
        <end position="283"/>
    </location>
</feature>
<dbReference type="InterPro" id="IPR058649">
    <property type="entry name" value="CzcB_C"/>
</dbReference>
<dbReference type="InterPro" id="IPR045800">
    <property type="entry name" value="HMBD"/>
</dbReference>
<protein>
    <submittedName>
        <fullName evidence="11">DUF3347 domain-containing protein</fullName>
    </submittedName>
</protein>
<feature type="domain" description="DUF3347" evidence="5">
    <location>
        <begin position="662"/>
        <end position="749"/>
    </location>
</feature>
<dbReference type="Proteomes" id="UP000280296">
    <property type="component" value="Unassembled WGS sequence"/>
</dbReference>
<feature type="domain" description="CusB-like three alpha-helical bundle" evidence="7">
    <location>
        <begin position="192"/>
        <end position="249"/>
    </location>
</feature>
<reference evidence="11 12" key="1">
    <citation type="submission" date="2018-12" db="EMBL/GenBank/DDBJ databases">
        <authorList>
            <person name="Toschakov S.V."/>
        </authorList>
    </citation>
    <scope>NUCLEOTIDE SEQUENCE [LARGE SCALE GENOMIC DNA]</scope>
    <source>
        <strain evidence="11 12">GM2012</strain>
    </source>
</reference>
<evidence type="ECO:0000259" key="9">
    <source>
        <dbReference type="Pfam" id="PF25954"/>
    </source>
</evidence>
<dbReference type="AlphaFoldDB" id="A0A432MFH0"/>
<reference evidence="11 12" key="2">
    <citation type="submission" date="2019-01" db="EMBL/GenBank/DDBJ databases">
        <title>Tautonia sociabilis, a novel thermotolerant planctomycete of Isosphaeraceae family, isolated from a 4000 m deep subterranean habitat.</title>
        <authorList>
            <person name="Kovaleva O.L."/>
            <person name="Elcheninov A.G."/>
            <person name="Van Heerden E."/>
            <person name="Toshchakov S.V."/>
            <person name="Novikov A."/>
            <person name="Bonch-Osmolovskaya E.A."/>
            <person name="Kublanov I.V."/>
        </authorList>
    </citation>
    <scope>NUCLEOTIDE SEQUENCE [LARGE SCALE GENOMIC DNA]</scope>
    <source>
        <strain evidence="11 12">GM2012</strain>
    </source>
</reference>
<evidence type="ECO:0000259" key="5">
    <source>
        <dbReference type="Pfam" id="PF11827"/>
    </source>
</evidence>
<dbReference type="FunFam" id="2.40.30.170:FF:000010">
    <property type="entry name" value="Efflux RND transporter periplasmic adaptor subunit"/>
    <property type="match status" value="1"/>
</dbReference>
<keyword evidence="4" id="KW-0812">Transmembrane</keyword>
<dbReference type="InterPro" id="IPR058790">
    <property type="entry name" value="BSH_CusB"/>
</dbReference>
<dbReference type="Pfam" id="PF19335">
    <property type="entry name" value="HMBD"/>
    <property type="match status" value="2"/>
</dbReference>
<feature type="region of interest" description="Disordered" evidence="3">
    <location>
        <begin position="1"/>
        <end position="27"/>
    </location>
</feature>
<keyword evidence="12" id="KW-1185">Reference proteome</keyword>
<evidence type="ECO:0000313" key="11">
    <source>
        <dbReference type="EMBL" id="RUL84686.1"/>
    </source>
</evidence>
<evidence type="ECO:0000259" key="8">
    <source>
        <dbReference type="Pfam" id="PF25919"/>
    </source>
</evidence>
<keyword evidence="2" id="KW-0813">Transport</keyword>
<dbReference type="Gene3D" id="2.40.30.170">
    <property type="match status" value="1"/>
</dbReference>
<feature type="domain" description="CzcB-like C-terminal circularly permuted SH3-like" evidence="10">
    <location>
        <begin position="425"/>
        <end position="487"/>
    </location>
</feature>
<evidence type="ECO:0000256" key="4">
    <source>
        <dbReference type="SAM" id="Phobius"/>
    </source>
</evidence>
<name>A0A432MFH0_9BACT</name>
<evidence type="ECO:0000259" key="10">
    <source>
        <dbReference type="Pfam" id="PF25975"/>
    </source>
</evidence>
<dbReference type="Pfam" id="PF25975">
    <property type="entry name" value="CzcB_C"/>
    <property type="match status" value="1"/>
</dbReference>
<dbReference type="GO" id="GO:0015679">
    <property type="term" value="P:plasma membrane copper ion transport"/>
    <property type="evidence" value="ECO:0007669"/>
    <property type="project" value="TreeGrafter"/>
</dbReference>
<evidence type="ECO:0000256" key="1">
    <source>
        <dbReference type="ARBA" id="ARBA00009477"/>
    </source>
</evidence>
<evidence type="ECO:0000259" key="7">
    <source>
        <dbReference type="Pfam" id="PF25869"/>
    </source>
</evidence>
<evidence type="ECO:0000256" key="3">
    <source>
        <dbReference type="SAM" id="MobiDB-lite"/>
    </source>
</evidence>
<dbReference type="InterPro" id="IPR021782">
    <property type="entry name" value="DUF3347"/>
</dbReference>
<keyword evidence="4" id="KW-0472">Membrane</keyword>
<feature type="domain" description="Heavy metal binding" evidence="6">
    <location>
        <begin position="76"/>
        <end position="103"/>
    </location>
</feature>
<dbReference type="Gene3D" id="2.40.420.20">
    <property type="match status" value="1"/>
</dbReference>
<comment type="caution">
    <text evidence="11">The sequence shown here is derived from an EMBL/GenBank/DDBJ whole genome shotgun (WGS) entry which is preliminary data.</text>
</comment>
<dbReference type="GO" id="GO:0060003">
    <property type="term" value="P:copper ion export"/>
    <property type="evidence" value="ECO:0007669"/>
    <property type="project" value="TreeGrafter"/>
</dbReference>
<dbReference type="RefSeq" id="WP_126727213.1">
    <property type="nucleotide sequence ID" value="NZ_RYZH01000046.1"/>
</dbReference>
<evidence type="ECO:0000259" key="6">
    <source>
        <dbReference type="Pfam" id="PF19335"/>
    </source>
</evidence>
<dbReference type="InterPro" id="IPR051909">
    <property type="entry name" value="MFP_Cation_Efflux"/>
</dbReference>
<dbReference type="InterPro" id="IPR058791">
    <property type="entry name" value="3HB_CusB"/>
</dbReference>
<dbReference type="InterPro" id="IPR058792">
    <property type="entry name" value="Beta-barrel_RND_2"/>
</dbReference>
<dbReference type="Pfam" id="PF25954">
    <property type="entry name" value="Beta-barrel_RND_2"/>
    <property type="match status" value="1"/>
</dbReference>
<dbReference type="Pfam" id="PF25919">
    <property type="entry name" value="BSH_CusB"/>
    <property type="match status" value="1"/>
</dbReference>
<comment type="similarity">
    <text evidence="1">Belongs to the membrane fusion protein (MFP) (TC 8.A.1) family.</text>
</comment>
<dbReference type="OrthoDB" id="9806939at2"/>
<sequence>MPDHVPNAERPTAPLPEPRPRGRASRIMGGLGTTVAVLGALGLGIGLGRSLLAPEGGGPDTEGPSISSSGADGATVWTCSMHPQIRQPNPGDCPICGMDLIPAASSAGDQAEGLRAVSISREARELLDLKVAPVERRYVTATVRMVGKVDYDETRLGYITAWVAGRLDRLFVDYTGVEVQEGDHMVSIYSPELYSAQAELIRARQATQQRRTSPGILGADRLLESAREKLRLWGLTEGQIAEIEASEEPSDHLTIYAPMSGIVIDKNAQEGMYVDTGTRIYTISDLSELWVKLDAYESDLPWLRYGQEVEFTTEAYPGEVFTGTIAFIDPVLNARTRTVKVRVNVPNPTGKLKPDMFVRAVVRAQVATAGRVMDAGLVGKWICRMHPGVVKETAGDCDICGMPLVRTESLGYVSAAAAESAEPLVVPASAVLKTGTRAVVYVERPDAETPTYEGREIVLGPRAGDFYIVRAGLEEGERVVTQGNFKLDSALQIAAKPSMMNPDGGMAGGAEHRHGGGPPSGKGAEAPEDAAPPIPPSVASQLSRVRSAAAKVAEAAESGDREAIRSALRTVEQAVDAVDATKLDGHAAMLWKELAMRLRNDAVDGRWALSDPRIRDAVDRLTSDSALLAGRFGLSDTPASLIASGPFDAPDAFREQLAHLWEAYLEAQGALASDDPDAARSAVASAEQALKDVEMSLLDGEAHQTWMAALPEIADALESMAAASDLEHLRAGFGAWSEAMPVVITAFGLPESAGPVYQLFCPMAFDNLGAAWLQADDQVRNPYFGAAMLTCATDLSKLWAPPPDEPAARRLVELPDAFQEQLAHLWEAYLEAQGALASDDLEAARASSGSIETAISAVDPSGLDDEALAVWERERPNLLAAASRMASAEGIEPLRAGFALLSEEMPVILEAFAFDPGGEFYRMHCPMAFDGRGAAWLQAGEQPRNPYFGATMLRCVDQVEPLALGNSPASPEEGPAHE</sequence>
<gene>
    <name evidence="11" type="ORF">TsocGM_19895</name>
</gene>
<dbReference type="GO" id="GO:0030313">
    <property type="term" value="C:cell envelope"/>
    <property type="evidence" value="ECO:0007669"/>
    <property type="project" value="TreeGrafter"/>
</dbReference>
<keyword evidence="4" id="KW-1133">Transmembrane helix</keyword>
<dbReference type="Pfam" id="PF11827">
    <property type="entry name" value="DUF3347"/>
    <property type="match status" value="2"/>
</dbReference>
<feature type="domain" description="Heavy metal binding" evidence="6">
    <location>
        <begin position="380"/>
        <end position="405"/>
    </location>
</feature>
<dbReference type="EMBL" id="RYZH01000046">
    <property type="protein sequence ID" value="RUL84686.1"/>
    <property type="molecule type" value="Genomic_DNA"/>
</dbReference>
<evidence type="ECO:0000313" key="12">
    <source>
        <dbReference type="Proteomes" id="UP000280296"/>
    </source>
</evidence>